<comment type="caution">
    <text evidence="3">The sequence shown here is derived from an EMBL/GenBank/DDBJ whole genome shotgun (WGS) entry which is preliminary data.</text>
</comment>
<accession>A0AA35SCP4</accession>
<dbReference type="InterPro" id="IPR026983">
    <property type="entry name" value="DHC"/>
</dbReference>
<keyword evidence="4" id="KW-1185">Reference proteome</keyword>
<dbReference type="InterPro" id="IPR013594">
    <property type="entry name" value="Dynein_heavy_tail"/>
</dbReference>
<evidence type="ECO:0000259" key="2">
    <source>
        <dbReference type="Pfam" id="PF08385"/>
    </source>
</evidence>
<keyword evidence="3" id="KW-0282">Flagellum</keyword>
<dbReference type="Proteomes" id="UP001174909">
    <property type="component" value="Unassembled WGS sequence"/>
</dbReference>
<gene>
    <name evidence="3" type="ORF">GBAR_LOCUS15782</name>
</gene>
<dbReference type="GO" id="GO:0051959">
    <property type="term" value="F:dynein light intermediate chain binding"/>
    <property type="evidence" value="ECO:0007669"/>
    <property type="project" value="InterPro"/>
</dbReference>
<dbReference type="GO" id="GO:0007018">
    <property type="term" value="P:microtubule-based movement"/>
    <property type="evidence" value="ECO:0007669"/>
    <property type="project" value="InterPro"/>
</dbReference>
<keyword evidence="3" id="KW-0969">Cilium</keyword>
<dbReference type="GO" id="GO:0005858">
    <property type="term" value="C:axonemal dynein complex"/>
    <property type="evidence" value="ECO:0007669"/>
    <property type="project" value="TreeGrafter"/>
</dbReference>
<dbReference type="PANTHER" id="PTHR46532">
    <property type="entry name" value="MALE FERTILITY FACTOR KL5"/>
    <property type="match status" value="1"/>
</dbReference>
<feature type="domain" description="Dynein heavy chain tail" evidence="2">
    <location>
        <begin position="193"/>
        <end position="815"/>
    </location>
</feature>
<evidence type="ECO:0000313" key="4">
    <source>
        <dbReference type="Proteomes" id="UP001174909"/>
    </source>
</evidence>
<sequence>MEISVWSVEVDERFRWLEDRVSSSLRPRGEDLRRMTVDEHNRVTFLSFCNHSESRCIFVHVVRTDAGDGEVIKVSSSPPSRVNDKAMVFLKCSHASKLTRENLAQDVIYSECSTSPLGHLDLVMQEVYLPLMTPSTGSHTHTNDKLLDLLHRISSSMQVTNGYSQGKVVLPLPSVTTLAQTAFTSPDRHSVVVHVLETAVVTWMKQVKMALHCEPTGAISRKAGKYAGPLEEIKFWEARQQRLESVREQLSSIPILTILHNLELMHSTYAQGFSHAQYNIAQAAQEAEHCLGFLRTWKPWLVRLHDAQHPSTVATSFPPVMAVLLLIWQHSGYYGQKPALHRLLTLLANEVVTKTRDIVGCDLLGNPTKSLSDLKLALRVCAAFRGCYLDYKQRADTWLKTETPAGQVTGSAVSTGGKGSVQETHCGWPLRNSKVFHAMNVIMERCNDLMELVHTIRDFSELSLVGEGGRGITTTEVVIGDVHSKFTEAVRVFSSGKQDLLSVGGEGHFESQFFAFRRKVQELEGQLGREIGVWLQRSPSLQAKLRIMELFQWSSRRDTVRAILSPHHESVMTTILSDMQDVLHILTSSQPPLLPHTPPTATRLLWLRGLEERTSGAVGVLRYAAPQLLEGELGWKLRQTYSELTERLNSKSKIFARVAVTRWTYVHTHAISVQFQGEEERKWVDGVPSGLSQRLSDMVLNFMLFEQRRGPDGELAVNFDQTLHQVLCEARHLSHPPLSLRMPPAIKVLTKTVNLEELRDRRASLELVLQVHRDTLAAMSEEERLLLLGKLQHIRTLLSEGEEKVNWLSPQFPDFLAKIKTAICTDLCSSLSALHAFSSSLSQVTSSWSQVSGLDIFARDGENTPEGLSNKHCAVIERLNSLLPSSMSRLHSHLASVQAEVHASPESPAWDQFLQVTEHQVTEGLVSMILTAVGSLLHRAQLYEQGVSIPPLMVVRLELVGSVVMFSPHLTPHSSLPSIPETVASWMDSYVATTRHLPRILPGSKENYQDLLSSDPRVRGALGKVTAHLESNSRQAQNLRSKFSQFSFLWEHDVQQTFRAFLAGEAPPHPKRLSRPETVRSRGSARPHSSGSSTRPKSSQVSISQYSLPAPVPAMNVVMGVSDWDFLCPTGMEPGPDEDISKRPSLEEFDGELAIFQGISERLSRIEDDCNVGWLTANQRPIKDVLMTLVSKWKAVYAGYLERQMSQMLTSLDQFLHEVEPHVDRMGLEGEHGISLMDLMTIFNRVNGQQVEMDKKFGTVHRAFVMLDKWSILKRRISLGKQRMGPSVQSQSETITADLAGFGRRYSTLHERFEGSECLRRGCRPEVAREAAKKVERELRDLQCEALNLIELQELLGTSIFNFSLLNEFQEELSTLSELWEFFE</sequence>
<feature type="region of interest" description="Disordered" evidence="1">
    <location>
        <begin position="1063"/>
        <end position="1104"/>
    </location>
</feature>
<dbReference type="PANTHER" id="PTHR46532:SF11">
    <property type="entry name" value="DYNEIN AXONEMAL HEAVY CHAIN 12"/>
    <property type="match status" value="1"/>
</dbReference>
<name>A0AA35SCP4_GEOBA</name>
<feature type="compositionally biased region" description="Polar residues" evidence="1">
    <location>
        <begin position="1087"/>
        <end position="1104"/>
    </location>
</feature>
<protein>
    <submittedName>
        <fullName evidence="3">Dynein beta chain, flagellar outer arm</fullName>
    </submittedName>
</protein>
<evidence type="ECO:0000313" key="3">
    <source>
        <dbReference type="EMBL" id="CAI8027660.1"/>
    </source>
</evidence>
<organism evidence="3 4">
    <name type="scientific">Geodia barretti</name>
    <name type="common">Barrett's horny sponge</name>
    <dbReference type="NCBI Taxonomy" id="519541"/>
    <lineage>
        <taxon>Eukaryota</taxon>
        <taxon>Metazoa</taxon>
        <taxon>Porifera</taxon>
        <taxon>Demospongiae</taxon>
        <taxon>Heteroscleromorpha</taxon>
        <taxon>Tetractinellida</taxon>
        <taxon>Astrophorina</taxon>
        <taxon>Geodiidae</taxon>
        <taxon>Geodia</taxon>
    </lineage>
</organism>
<dbReference type="GO" id="GO:0045505">
    <property type="term" value="F:dynein intermediate chain binding"/>
    <property type="evidence" value="ECO:0007669"/>
    <property type="project" value="InterPro"/>
</dbReference>
<dbReference type="Pfam" id="PF08385">
    <property type="entry name" value="DHC_N1"/>
    <property type="match status" value="1"/>
</dbReference>
<proteinExistence type="predicted"/>
<dbReference type="EMBL" id="CASHTH010002296">
    <property type="protein sequence ID" value="CAI8027660.1"/>
    <property type="molecule type" value="Genomic_DNA"/>
</dbReference>
<evidence type="ECO:0000256" key="1">
    <source>
        <dbReference type="SAM" id="MobiDB-lite"/>
    </source>
</evidence>
<keyword evidence="3" id="KW-0966">Cell projection</keyword>
<reference evidence="3" key="1">
    <citation type="submission" date="2023-03" db="EMBL/GenBank/DDBJ databases">
        <authorList>
            <person name="Steffen K."/>
            <person name="Cardenas P."/>
        </authorList>
    </citation>
    <scope>NUCLEOTIDE SEQUENCE</scope>
</reference>